<dbReference type="SUPFAM" id="SSF53850">
    <property type="entry name" value="Periplasmic binding protein-like II"/>
    <property type="match status" value="1"/>
</dbReference>
<dbReference type="InterPro" id="IPR036388">
    <property type="entry name" value="WH-like_DNA-bd_sf"/>
</dbReference>
<gene>
    <name evidence="6" type="ORF">LKD32_05125</name>
</gene>
<dbReference type="Proteomes" id="UP001198962">
    <property type="component" value="Unassembled WGS sequence"/>
</dbReference>
<dbReference type="GO" id="GO:0003677">
    <property type="term" value="F:DNA binding"/>
    <property type="evidence" value="ECO:0007669"/>
    <property type="project" value="UniProtKB-KW"/>
</dbReference>
<dbReference type="RefSeq" id="WP_308450959.1">
    <property type="nucleotide sequence ID" value="NZ_JAJEPU010000011.1"/>
</dbReference>
<dbReference type="InterPro" id="IPR005119">
    <property type="entry name" value="LysR_subst-bd"/>
</dbReference>
<sequence>MDFRQLQYITTVAQYRNITKAADALFISQSALSHYIQKAEKELGIQLFDRSTTPLTLTLAGEHYIEIARRILLENDQLMKVFRDITHHMTGTLRIGTSRERASHMIPRLLPQFSERYPGIEVTILTDSGYKLTEALREGRIDLVFLPVYGRESFSGIEMQPLYQEELVLVARKGYVLDSQRLPGHPSSVDLRTFKNTPFFLLHPQHRIRYATNELFKASHIRPPVKMEFSSNVTSFQMATTGMGVAIMPYQIICLTKSEEPVELFSLGAEPVTWDVQVWTRKGAYLGQPERDLIEMTRGCRTNVR</sequence>
<comment type="similarity">
    <text evidence="1">Belongs to the LysR transcriptional regulatory family.</text>
</comment>
<dbReference type="InterPro" id="IPR050950">
    <property type="entry name" value="HTH-type_LysR_regulators"/>
</dbReference>
<keyword evidence="2" id="KW-0805">Transcription regulation</keyword>
<dbReference type="EMBL" id="JAJEPU010000011">
    <property type="protein sequence ID" value="MCC2164275.1"/>
    <property type="molecule type" value="Genomic_DNA"/>
</dbReference>
<dbReference type="PANTHER" id="PTHR30419">
    <property type="entry name" value="HTH-TYPE TRANSCRIPTIONAL REGULATOR YBHD"/>
    <property type="match status" value="1"/>
</dbReference>
<dbReference type="Gene3D" id="1.10.10.10">
    <property type="entry name" value="Winged helix-like DNA-binding domain superfamily/Winged helix DNA-binding domain"/>
    <property type="match status" value="1"/>
</dbReference>
<dbReference type="InterPro" id="IPR036390">
    <property type="entry name" value="WH_DNA-bd_sf"/>
</dbReference>
<reference evidence="6" key="1">
    <citation type="submission" date="2021-10" db="EMBL/GenBank/DDBJ databases">
        <title>Anaerobic single-cell dispensing facilitates the cultivation of human gut bacteria.</title>
        <authorList>
            <person name="Afrizal A."/>
        </authorList>
    </citation>
    <scope>NUCLEOTIDE SEQUENCE</scope>
    <source>
        <strain evidence="6">CLA-AA-H274</strain>
    </source>
</reference>
<name>A0AAE3APJ4_9FIRM</name>
<evidence type="ECO:0000313" key="6">
    <source>
        <dbReference type="EMBL" id="MCC2164275.1"/>
    </source>
</evidence>
<evidence type="ECO:0000313" key="7">
    <source>
        <dbReference type="Proteomes" id="UP001198962"/>
    </source>
</evidence>
<dbReference type="Pfam" id="PF00126">
    <property type="entry name" value="HTH_1"/>
    <property type="match status" value="1"/>
</dbReference>
<evidence type="ECO:0000256" key="4">
    <source>
        <dbReference type="ARBA" id="ARBA00023163"/>
    </source>
</evidence>
<proteinExistence type="inferred from homology"/>
<evidence type="ECO:0000259" key="5">
    <source>
        <dbReference type="PROSITE" id="PS50931"/>
    </source>
</evidence>
<evidence type="ECO:0000256" key="2">
    <source>
        <dbReference type="ARBA" id="ARBA00023015"/>
    </source>
</evidence>
<dbReference type="Pfam" id="PF03466">
    <property type="entry name" value="LysR_substrate"/>
    <property type="match status" value="1"/>
</dbReference>
<dbReference type="GO" id="GO:0005829">
    <property type="term" value="C:cytosol"/>
    <property type="evidence" value="ECO:0007669"/>
    <property type="project" value="TreeGrafter"/>
</dbReference>
<dbReference type="AlphaFoldDB" id="A0AAE3APJ4"/>
<accession>A0AAE3APJ4</accession>
<dbReference type="SUPFAM" id="SSF46785">
    <property type="entry name" value="Winged helix' DNA-binding domain"/>
    <property type="match status" value="1"/>
</dbReference>
<dbReference type="GO" id="GO:0003700">
    <property type="term" value="F:DNA-binding transcription factor activity"/>
    <property type="evidence" value="ECO:0007669"/>
    <property type="project" value="InterPro"/>
</dbReference>
<keyword evidence="4" id="KW-0804">Transcription</keyword>
<comment type="caution">
    <text evidence="6">The sequence shown here is derived from an EMBL/GenBank/DDBJ whole genome shotgun (WGS) entry which is preliminary data.</text>
</comment>
<feature type="domain" description="HTH lysR-type" evidence="5">
    <location>
        <begin position="1"/>
        <end position="58"/>
    </location>
</feature>
<organism evidence="6 7">
    <name type="scientific">Brotaphodocola catenula</name>
    <dbReference type="NCBI Taxonomy" id="2885361"/>
    <lineage>
        <taxon>Bacteria</taxon>
        <taxon>Bacillati</taxon>
        <taxon>Bacillota</taxon>
        <taxon>Clostridia</taxon>
        <taxon>Lachnospirales</taxon>
        <taxon>Lachnospiraceae</taxon>
        <taxon>Brotaphodocola</taxon>
    </lineage>
</organism>
<dbReference type="CDD" id="cd05466">
    <property type="entry name" value="PBP2_LTTR_substrate"/>
    <property type="match status" value="1"/>
</dbReference>
<dbReference type="PRINTS" id="PR00039">
    <property type="entry name" value="HTHLYSR"/>
</dbReference>
<dbReference type="Gene3D" id="3.40.190.290">
    <property type="match status" value="1"/>
</dbReference>
<keyword evidence="3" id="KW-0238">DNA-binding</keyword>
<dbReference type="PROSITE" id="PS50931">
    <property type="entry name" value="HTH_LYSR"/>
    <property type="match status" value="1"/>
</dbReference>
<keyword evidence="7" id="KW-1185">Reference proteome</keyword>
<dbReference type="InterPro" id="IPR000847">
    <property type="entry name" value="LysR_HTH_N"/>
</dbReference>
<evidence type="ECO:0000256" key="1">
    <source>
        <dbReference type="ARBA" id="ARBA00009437"/>
    </source>
</evidence>
<dbReference type="FunFam" id="1.10.10.10:FF:000001">
    <property type="entry name" value="LysR family transcriptional regulator"/>
    <property type="match status" value="1"/>
</dbReference>
<evidence type="ECO:0000256" key="3">
    <source>
        <dbReference type="ARBA" id="ARBA00023125"/>
    </source>
</evidence>
<protein>
    <submittedName>
        <fullName evidence="6">LysR family transcriptional regulator</fullName>
    </submittedName>
</protein>